<name>A0A381NG40_9ZZZZ</name>
<dbReference type="AlphaFoldDB" id="A0A381NG40"/>
<evidence type="ECO:0000259" key="1">
    <source>
        <dbReference type="PROSITE" id="PS51704"/>
    </source>
</evidence>
<proteinExistence type="predicted"/>
<dbReference type="InterPro" id="IPR030395">
    <property type="entry name" value="GP_PDE_dom"/>
</dbReference>
<gene>
    <name evidence="2" type="ORF">METZ01_LOCUS6420</name>
</gene>
<dbReference type="GO" id="GO:0008081">
    <property type="term" value="F:phosphoric diester hydrolase activity"/>
    <property type="evidence" value="ECO:0007669"/>
    <property type="project" value="InterPro"/>
</dbReference>
<dbReference type="EMBL" id="UINC01000336">
    <property type="protein sequence ID" value="SUZ53566.1"/>
    <property type="molecule type" value="Genomic_DNA"/>
</dbReference>
<dbReference type="Gene3D" id="3.20.20.190">
    <property type="entry name" value="Phosphatidylinositol (PI) phosphodiesterase"/>
    <property type="match status" value="1"/>
</dbReference>
<dbReference type="PROSITE" id="PS51704">
    <property type="entry name" value="GP_PDE"/>
    <property type="match status" value="1"/>
</dbReference>
<feature type="domain" description="GP-PDE" evidence="1">
    <location>
        <begin position="13"/>
        <end position="260"/>
    </location>
</feature>
<evidence type="ECO:0000313" key="2">
    <source>
        <dbReference type="EMBL" id="SUZ53566.1"/>
    </source>
</evidence>
<dbReference type="SUPFAM" id="SSF51695">
    <property type="entry name" value="PLC-like phosphodiesterases"/>
    <property type="match status" value="1"/>
</dbReference>
<dbReference type="PANTHER" id="PTHR46211:SF14">
    <property type="entry name" value="GLYCEROPHOSPHODIESTER PHOSPHODIESTERASE"/>
    <property type="match status" value="1"/>
</dbReference>
<accession>A0A381NG40</accession>
<protein>
    <recommendedName>
        <fullName evidence="1">GP-PDE domain-containing protein</fullName>
    </recommendedName>
</protein>
<dbReference type="Pfam" id="PF03009">
    <property type="entry name" value="GDPD"/>
    <property type="match status" value="1"/>
</dbReference>
<dbReference type="InterPro" id="IPR017946">
    <property type="entry name" value="PLC-like_Pdiesterase_TIM-brl"/>
</dbReference>
<sequence length="267" mass="30432">MENIIRMEKVKRPWVVAHRGYRGLYPENTLAAFEAAIAVGADMVELDVCLTRDRVPVVIHDKTLYRTTDGKGLVSEHSLSELKELDAGSWFSSEFKGEAVPTLEELLQLVRGKISVNIEIKQDSFESPAPPDAIEFQICELVERLEMVDSVLISSFEHFIFSRIQRWYRDHGKSTALRIAPLQEVPLSEELALGLCQRQSAYSYNPNENHVTPSLIEIMKAGGFRIFPYTINDEKRMEQLIKWGATGIISDEPELLWKVIRKLKGDE</sequence>
<dbReference type="GO" id="GO:0006629">
    <property type="term" value="P:lipid metabolic process"/>
    <property type="evidence" value="ECO:0007669"/>
    <property type="project" value="InterPro"/>
</dbReference>
<dbReference type="PANTHER" id="PTHR46211">
    <property type="entry name" value="GLYCEROPHOSPHORYL DIESTER PHOSPHODIESTERASE"/>
    <property type="match status" value="1"/>
</dbReference>
<organism evidence="2">
    <name type="scientific">marine metagenome</name>
    <dbReference type="NCBI Taxonomy" id="408172"/>
    <lineage>
        <taxon>unclassified sequences</taxon>
        <taxon>metagenomes</taxon>
        <taxon>ecological metagenomes</taxon>
    </lineage>
</organism>
<reference evidence="2" key="1">
    <citation type="submission" date="2018-05" db="EMBL/GenBank/DDBJ databases">
        <authorList>
            <person name="Lanie J.A."/>
            <person name="Ng W.-L."/>
            <person name="Kazmierczak K.M."/>
            <person name="Andrzejewski T.M."/>
            <person name="Davidsen T.M."/>
            <person name="Wayne K.J."/>
            <person name="Tettelin H."/>
            <person name="Glass J.I."/>
            <person name="Rusch D."/>
            <person name="Podicherti R."/>
            <person name="Tsui H.-C.T."/>
            <person name="Winkler M.E."/>
        </authorList>
    </citation>
    <scope>NUCLEOTIDE SEQUENCE</scope>
</reference>